<dbReference type="Proteomes" id="UP000191680">
    <property type="component" value="Unassembled WGS sequence"/>
</dbReference>
<dbReference type="OrthoDB" id="1432199at2"/>
<sequence>MRKTFLSLVVATPILLGSCKVDQKKEAELPEVDVDIETAAGQLPSYDVDWADVNVGTTTKTMEIPKVVVVMEEEEVEVPYLDVDMPEDYGEKTERTLRVEAEIADTTHNLDIEKIYANEDNLIVVSSLEKGEQSLGNKTMRISDQVTLNAPDLNVKYYIIGERPEQVFNSSYTYVKDMETLKNKLEGYQVIYES</sequence>
<comment type="caution">
    <text evidence="1">The sequence shown here is derived from an EMBL/GenBank/DDBJ whole genome shotgun (WGS) entry which is preliminary data.</text>
</comment>
<gene>
    <name evidence="1" type="ORF">BUL40_05085</name>
</gene>
<accession>A0A1V6LSR8</accession>
<name>A0A1V6LSR8_9FLAO</name>
<dbReference type="PROSITE" id="PS51257">
    <property type="entry name" value="PROKAR_LIPOPROTEIN"/>
    <property type="match status" value="1"/>
</dbReference>
<dbReference type="EMBL" id="MTBC01000003">
    <property type="protein sequence ID" value="OQD43215.1"/>
    <property type="molecule type" value="Genomic_DNA"/>
</dbReference>
<protein>
    <submittedName>
        <fullName evidence="1">Uncharacterized protein</fullName>
    </submittedName>
</protein>
<dbReference type="RefSeq" id="WP_080318340.1">
    <property type="nucleotide sequence ID" value="NZ_MTBC01000003.1"/>
</dbReference>
<dbReference type="AlphaFoldDB" id="A0A1V6LSR8"/>
<organism evidence="1 2">
    <name type="scientific">Croceivirga radicis</name>
    <dbReference type="NCBI Taxonomy" id="1929488"/>
    <lineage>
        <taxon>Bacteria</taxon>
        <taxon>Pseudomonadati</taxon>
        <taxon>Bacteroidota</taxon>
        <taxon>Flavobacteriia</taxon>
        <taxon>Flavobacteriales</taxon>
        <taxon>Flavobacteriaceae</taxon>
        <taxon>Croceivirga</taxon>
    </lineage>
</organism>
<proteinExistence type="predicted"/>
<keyword evidence="2" id="KW-1185">Reference proteome</keyword>
<evidence type="ECO:0000313" key="1">
    <source>
        <dbReference type="EMBL" id="OQD43215.1"/>
    </source>
</evidence>
<reference evidence="1 2" key="1">
    <citation type="submission" date="2016-12" db="EMBL/GenBank/DDBJ databases">
        <authorList>
            <person name="Song W.-J."/>
            <person name="Kurnit D.M."/>
        </authorList>
    </citation>
    <scope>NUCLEOTIDE SEQUENCE [LARGE SCALE GENOMIC DNA]</scope>
    <source>
        <strain evidence="1 2">HSG9</strain>
    </source>
</reference>
<evidence type="ECO:0000313" key="2">
    <source>
        <dbReference type="Proteomes" id="UP000191680"/>
    </source>
</evidence>